<dbReference type="Proteomes" id="UP000284057">
    <property type="component" value="Unassembled WGS sequence"/>
</dbReference>
<evidence type="ECO:0000313" key="2">
    <source>
        <dbReference type="EMBL" id="RIQ21268.1"/>
    </source>
</evidence>
<gene>
    <name evidence="2" type="ORF">DY240_15715</name>
</gene>
<organism evidence="2 3">
    <name type="scientific">Jiangella rhizosphaerae</name>
    <dbReference type="NCBI Taxonomy" id="2293569"/>
    <lineage>
        <taxon>Bacteria</taxon>
        <taxon>Bacillati</taxon>
        <taxon>Actinomycetota</taxon>
        <taxon>Actinomycetes</taxon>
        <taxon>Jiangellales</taxon>
        <taxon>Jiangellaceae</taxon>
        <taxon>Jiangella</taxon>
    </lineage>
</organism>
<evidence type="ECO:0000256" key="1">
    <source>
        <dbReference type="SAM" id="MobiDB-lite"/>
    </source>
</evidence>
<evidence type="ECO:0000313" key="3">
    <source>
        <dbReference type="Proteomes" id="UP000284057"/>
    </source>
</evidence>
<sequence length="232" mass="24798">MSRLKLRVRADAADDVRWLREECGIPDATLMEAAGPDGWIAGAGLTAWAESALDDIEQRSTGSLPGRDGTHPIDTIGALAKRASTHRPETSTTGRMTPDAAYESGRITAASLPTWQARYDADPAATGAQLAELAPVLADGKRPAGTSPWALGEDGRYVLASTPTRPSATPLLDEMDRSIFGPTQEDRYREQDLAAEREAREILEQEQQAAASSVVTPAELKTLFPKNSDDAG</sequence>
<feature type="region of interest" description="Disordered" evidence="1">
    <location>
        <begin position="204"/>
        <end position="232"/>
    </location>
</feature>
<accession>A0A418KPQ4</accession>
<keyword evidence="3" id="KW-1185">Reference proteome</keyword>
<comment type="caution">
    <text evidence="2">The sequence shown here is derived from an EMBL/GenBank/DDBJ whole genome shotgun (WGS) entry which is preliminary data.</text>
</comment>
<dbReference type="RefSeq" id="WP_119660795.1">
    <property type="nucleotide sequence ID" value="NZ_QUAL01000152.1"/>
</dbReference>
<name>A0A418KPQ4_9ACTN</name>
<protein>
    <submittedName>
        <fullName evidence="2">Uncharacterized protein</fullName>
    </submittedName>
</protein>
<dbReference type="OrthoDB" id="10004957at2"/>
<proteinExistence type="predicted"/>
<dbReference type="EMBL" id="QUAL01000152">
    <property type="protein sequence ID" value="RIQ21268.1"/>
    <property type="molecule type" value="Genomic_DNA"/>
</dbReference>
<dbReference type="AlphaFoldDB" id="A0A418KPQ4"/>
<reference evidence="2 3" key="1">
    <citation type="submission" date="2018-09" db="EMBL/GenBank/DDBJ databases">
        <title>Isolation, diversity and antifungal activity of actinobacteria from wheat.</title>
        <authorList>
            <person name="Han C."/>
        </authorList>
    </citation>
    <scope>NUCLEOTIDE SEQUENCE [LARGE SCALE GENOMIC DNA]</scope>
    <source>
        <strain evidence="2 3">NEAU-YY265</strain>
    </source>
</reference>